<evidence type="ECO:0000313" key="9">
    <source>
        <dbReference type="Proteomes" id="UP000029640"/>
    </source>
</evidence>
<accession>A0A095VSP3</accession>
<dbReference type="Pfam" id="PF01765">
    <property type="entry name" value="RRF"/>
    <property type="match status" value="1"/>
</dbReference>
<dbReference type="SUPFAM" id="SSF55194">
    <property type="entry name" value="Ribosome recycling factor, RRF"/>
    <property type="match status" value="1"/>
</dbReference>
<feature type="domain" description="Ribosome recycling factor" evidence="7">
    <location>
        <begin position="22"/>
        <end position="183"/>
    </location>
</feature>
<evidence type="ECO:0000256" key="6">
    <source>
        <dbReference type="HAMAP-Rule" id="MF_00040"/>
    </source>
</evidence>
<dbReference type="GO" id="GO:0005829">
    <property type="term" value="C:cytosol"/>
    <property type="evidence" value="ECO:0007669"/>
    <property type="project" value="GOC"/>
</dbReference>
<dbReference type="eggNOG" id="COG0233">
    <property type="taxonomic scope" value="Bacteria"/>
</dbReference>
<comment type="subcellular location">
    <subcellularLocation>
        <location evidence="1 6">Cytoplasm</location>
    </subcellularLocation>
</comment>
<dbReference type="PANTHER" id="PTHR20982">
    <property type="entry name" value="RIBOSOME RECYCLING FACTOR"/>
    <property type="match status" value="1"/>
</dbReference>
<dbReference type="InterPro" id="IPR036191">
    <property type="entry name" value="RRF_sf"/>
</dbReference>
<name>A0A095VSP3_9GAMM</name>
<reference evidence="8 9" key="1">
    <citation type="journal article" date="2014" name="Genome Announc.">
        <title>Genome Sequence of Gammaproteobacterial Pseudohaliea rubra Type Strain DSM 19751, Isolated from Coastal Seawater of the Mediterranean Sea.</title>
        <authorList>
            <person name="Spring S."/>
            <person name="Fiebig A."/>
            <person name="Riedel T."/>
            <person name="Goker M."/>
            <person name="Klenk H.P."/>
        </authorList>
    </citation>
    <scope>NUCLEOTIDE SEQUENCE [LARGE SCALE GENOMIC DNA]</scope>
    <source>
        <strain evidence="8 9">DSM 19751</strain>
    </source>
</reference>
<dbReference type="CDD" id="cd00520">
    <property type="entry name" value="RRF"/>
    <property type="match status" value="1"/>
</dbReference>
<dbReference type="InterPro" id="IPR023584">
    <property type="entry name" value="Ribosome_recyc_fac_dom"/>
</dbReference>
<dbReference type="RefSeq" id="WP_035514491.1">
    <property type="nucleotide sequence ID" value="NZ_KN234749.1"/>
</dbReference>
<evidence type="ECO:0000256" key="1">
    <source>
        <dbReference type="ARBA" id="ARBA00004496"/>
    </source>
</evidence>
<protein>
    <recommendedName>
        <fullName evidence="6">Ribosome-recycling factor</fullName>
        <shortName evidence="6">RRF</shortName>
    </recommendedName>
    <alternativeName>
        <fullName evidence="6">Ribosome-releasing factor</fullName>
    </alternativeName>
</protein>
<dbReference type="InterPro" id="IPR002661">
    <property type="entry name" value="Ribosome_recyc_fac"/>
</dbReference>
<evidence type="ECO:0000256" key="5">
    <source>
        <dbReference type="ARBA" id="ARBA00025050"/>
    </source>
</evidence>
<keyword evidence="3 6" id="KW-0963">Cytoplasm</keyword>
<dbReference type="Proteomes" id="UP000029640">
    <property type="component" value="Unassembled WGS sequence"/>
</dbReference>
<dbReference type="Gene3D" id="1.10.132.20">
    <property type="entry name" value="Ribosome-recycling factor"/>
    <property type="match status" value="1"/>
</dbReference>
<dbReference type="Gene3D" id="3.30.1360.40">
    <property type="match status" value="1"/>
</dbReference>
<keyword evidence="9" id="KW-1185">Reference proteome</keyword>
<evidence type="ECO:0000256" key="4">
    <source>
        <dbReference type="ARBA" id="ARBA00022917"/>
    </source>
</evidence>
<gene>
    <name evidence="6" type="primary">frr</name>
    <name evidence="8" type="ORF">HRUBRA_00821</name>
</gene>
<dbReference type="HOGENOM" id="CLU_073981_2_1_6"/>
<dbReference type="FunFam" id="1.10.132.20:FF:000001">
    <property type="entry name" value="Ribosome-recycling factor"/>
    <property type="match status" value="1"/>
</dbReference>
<dbReference type="STRING" id="1265313.HRUBRA_00821"/>
<dbReference type="GO" id="GO:0002184">
    <property type="term" value="P:cytoplasmic translational termination"/>
    <property type="evidence" value="ECO:0007669"/>
    <property type="project" value="TreeGrafter"/>
</dbReference>
<evidence type="ECO:0000313" key="8">
    <source>
        <dbReference type="EMBL" id="KGE04482.1"/>
    </source>
</evidence>
<dbReference type="HAMAP" id="MF_00040">
    <property type="entry name" value="RRF"/>
    <property type="match status" value="1"/>
</dbReference>
<dbReference type="GO" id="GO:0043023">
    <property type="term" value="F:ribosomal large subunit binding"/>
    <property type="evidence" value="ECO:0007669"/>
    <property type="project" value="TreeGrafter"/>
</dbReference>
<dbReference type="AlphaFoldDB" id="A0A095VSP3"/>
<evidence type="ECO:0000256" key="3">
    <source>
        <dbReference type="ARBA" id="ARBA00022490"/>
    </source>
</evidence>
<comment type="caution">
    <text evidence="8">The sequence shown here is derived from an EMBL/GenBank/DDBJ whole genome shotgun (WGS) entry which is preliminary data.</text>
</comment>
<evidence type="ECO:0000256" key="2">
    <source>
        <dbReference type="ARBA" id="ARBA00005912"/>
    </source>
</evidence>
<dbReference type="FunFam" id="3.30.1360.40:FF:000001">
    <property type="entry name" value="Ribosome-recycling factor"/>
    <property type="match status" value="1"/>
</dbReference>
<comment type="function">
    <text evidence="5 6">Responsible for the release of ribosomes from messenger RNA at the termination of protein biosynthesis. May increase the efficiency of translation by recycling ribosomes from one round of translation to another.</text>
</comment>
<dbReference type="NCBIfam" id="TIGR00496">
    <property type="entry name" value="frr"/>
    <property type="match status" value="1"/>
</dbReference>
<comment type="similarity">
    <text evidence="2 6">Belongs to the RRF family.</text>
</comment>
<dbReference type="EMBL" id="AUVB01000024">
    <property type="protein sequence ID" value="KGE04482.1"/>
    <property type="molecule type" value="Genomic_DNA"/>
</dbReference>
<dbReference type="PATRIC" id="fig|1265313.6.peg.814"/>
<organism evidence="8 9">
    <name type="scientific">Pseudohaliea rubra DSM 19751</name>
    <dbReference type="NCBI Taxonomy" id="1265313"/>
    <lineage>
        <taxon>Bacteria</taxon>
        <taxon>Pseudomonadati</taxon>
        <taxon>Pseudomonadota</taxon>
        <taxon>Gammaproteobacteria</taxon>
        <taxon>Cellvibrionales</taxon>
        <taxon>Halieaceae</taxon>
        <taxon>Pseudohaliea</taxon>
    </lineage>
</organism>
<proteinExistence type="inferred from homology"/>
<sequence>MIDDIKREAEERMKNSLDALGTHFNKIRTGRAHPSILDGLKVPYYGADTPLNQVANVNVEDARTLSLTVWDRSMIPEVERAIMKSDLGLNPATAGEVIRIPMPPLTEETRKGYIKQARSEAESARVSVRNARRDAMGMLKDLLKEKEISEDDERRGQDAVQKLTDGYVARVDSMLADKEADLMEI</sequence>
<evidence type="ECO:0000259" key="7">
    <source>
        <dbReference type="Pfam" id="PF01765"/>
    </source>
</evidence>
<dbReference type="OrthoDB" id="9804006at2"/>
<dbReference type="PANTHER" id="PTHR20982:SF3">
    <property type="entry name" value="MITOCHONDRIAL RIBOSOME RECYCLING FACTOR PSEUDO 1"/>
    <property type="match status" value="1"/>
</dbReference>
<keyword evidence="4 6" id="KW-0648">Protein biosynthesis</keyword>